<evidence type="ECO:0000313" key="1">
    <source>
        <dbReference type="EMBL" id="TXC07171.1"/>
    </source>
</evidence>
<dbReference type="Proteomes" id="UP000321331">
    <property type="component" value="Unassembled WGS sequence"/>
</dbReference>
<comment type="caution">
    <text evidence="1">The sequence shown here is derived from an EMBL/GenBank/DDBJ whole genome shotgun (WGS) entry which is preliminary data.</text>
</comment>
<evidence type="ECO:0000313" key="2">
    <source>
        <dbReference type="Proteomes" id="UP000321331"/>
    </source>
</evidence>
<name>A0A5C6TBI6_FUSOC</name>
<accession>A0A5C6TBI6</accession>
<dbReference type="EMBL" id="VMNF01000005">
    <property type="protein sequence ID" value="TXC07171.1"/>
    <property type="molecule type" value="Genomic_DNA"/>
</dbReference>
<organism evidence="1 2">
    <name type="scientific">Fusarium oxysporum f. sp. cubense</name>
    <dbReference type="NCBI Taxonomy" id="61366"/>
    <lineage>
        <taxon>Eukaryota</taxon>
        <taxon>Fungi</taxon>
        <taxon>Dikarya</taxon>
        <taxon>Ascomycota</taxon>
        <taxon>Pezizomycotina</taxon>
        <taxon>Sordariomycetes</taxon>
        <taxon>Hypocreomycetidae</taxon>
        <taxon>Hypocreales</taxon>
        <taxon>Nectriaceae</taxon>
        <taxon>Fusarium</taxon>
        <taxon>Fusarium oxysporum species complex</taxon>
    </lineage>
</organism>
<dbReference type="AlphaFoldDB" id="A0A5C6TBI6"/>
<sequence length="100" mass="10996">MKSSARFDCWLVCFSRQLNSLTALSSSHLPQTCTLPLPCLALPYFYTHTALHCTFLSPTPIQSNPLAPTEKGYLPRVSTTLPDLLGCACWLGACNYRANS</sequence>
<proteinExistence type="predicted"/>
<protein>
    <submittedName>
        <fullName evidence="1">Uncharacterized protein</fullName>
    </submittedName>
</protein>
<reference evidence="1 2" key="1">
    <citation type="submission" date="2019-07" db="EMBL/GenBank/DDBJ databases">
        <title>The First High-Quality Draft Genome Sequence of the Causal Agent of the Current Panama Disease Epidemic.</title>
        <authorList>
            <person name="Warmington R.J."/>
            <person name="Kay W."/>
            <person name="Jeffries A."/>
            <person name="Bebber D."/>
            <person name="Moore K."/>
            <person name="Studholme D.J."/>
        </authorList>
    </citation>
    <scope>NUCLEOTIDE SEQUENCE [LARGE SCALE GENOMIC DNA]</scope>
    <source>
        <strain evidence="1 2">TR4</strain>
    </source>
</reference>
<gene>
    <name evidence="1" type="ORF">FocTR4_00002932</name>
</gene>